<dbReference type="Proteomes" id="UP000242715">
    <property type="component" value="Unassembled WGS sequence"/>
</dbReference>
<evidence type="ECO:0000256" key="5">
    <source>
        <dbReference type="ARBA" id="ARBA00022989"/>
    </source>
</evidence>
<keyword evidence="5 7" id="KW-1133">Transmembrane helix</keyword>
<keyword evidence="10" id="KW-1185">Reference proteome</keyword>
<keyword evidence="6 7" id="KW-0472">Membrane</keyword>
<organism evidence="9 10">
    <name type="scientific">Trifolium subterraneum</name>
    <name type="common">Subterranean clover</name>
    <dbReference type="NCBI Taxonomy" id="3900"/>
    <lineage>
        <taxon>Eukaryota</taxon>
        <taxon>Viridiplantae</taxon>
        <taxon>Streptophyta</taxon>
        <taxon>Embryophyta</taxon>
        <taxon>Tracheophyta</taxon>
        <taxon>Spermatophyta</taxon>
        <taxon>Magnoliopsida</taxon>
        <taxon>eudicotyledons</taxon>
        <taxon>Gunneridae</taxon>
        <taxon>Pentapetalae</taxon>
        <taxon>rosids</taxon>
        <taxon>fabids</taxon>
        <taxon>Fabales</taxon>
        <taxon>Fabaceae</taxon>
        <taxon>Papilionoideae</taxon>
        <taxon>50 kb inversion clade</taxon>
        <taxon>NPAAA clade</taxon>
        <taxon>Hologalegina</taxon>
        <taxon>IRL clade</taxon>
        <taxon>Trifolieae</taxon>
        <taxon>Trifolium</taxon>
    </lineage>
</organism>
<evidence type="ECO:0000256" key="1">
    <source>
        <dbReference type="ARBA" id="ARBA00022448"/>
    </source>
</evidence>
<evidence type="ECO:0000256" key="7">
    <source>
        <dbReference type="SAM" id="Phobius"/>
    </source>
</evidence>
<keyword evidence="2 7" id="KW-0812">Transmembrane</keyword>
<dbReference type="GO" id="GO:0005524">
    <property type="term" value="F:ATP binding"/>
    <property type="evidence" value="ECO:0007669"/>
    <property type="project" value="UniProtKB-KW"/>
</dbReference>
<evidence type="ECO:0000313" key="10">
    <source>
        <dbReference type="Proteomes" id="UP000242715"/>
    </source>
</evidence>
<evidence type="ECO:0000259" key="8">
    <source>
        <dbReference type="PROSITE" id="PS50929"/>
    </source>
</evidence>
<dbReference type="AlphaFoldDB" id="A0A2Z6MBG1"/>
<feature type="transmembrane region" description="Helical" evidence="7">
    <location>
        <begin position="95"/>
        <end position="120"/>
    </location>
</feature>
<dbReference type="InterPro" id="IPR050173">
    <property type="entry name" value="ABC_transporter_C-like"/>
</dbReference>
<dbReference type="GO" id="GO:0016020">
    <property type="term" value="C:membrane"/>
    <property type="evidence" value="ECO:0007669"/>
    <property type="project" value="InterPro"/>
</dbReference>
<evidence type="ECO:0000256" key="4">
    <source>
        <dbReference type="ARBA" id="ARBA00022840"/>
    </source>
</evidence>
<protein>
    <recommendedName>
        <fullName evidence="8">ABC transmembrane type-1 domain-containing protein</fullName>
    </recommendedName>
</protein>
<keyword evidence="3" id="KW-0547">Nucleotide-binding</keyword>
<evidence type="ECO:0000256" key="6">
    <source>
        <dbReference type="ARBA" id="ARBA00023136"/>
    </source>
</evidence>
<dbReference type="InterPro" id="IPR011527">
    <property type="entry name" value="ABC1_TM_dom"/>
</dbReference>
<feature type="domain" description="ABC transmembrane type-1" evidence="8">
    <location>
        <begin position="1"/>
        <end position="105"/>
    </location>
</feature>
<dbReference type="Gene3D" id="1.20.1560.10">
    <property type="entry name" value="ABC transporter type 1, transmembrane domain"/>
    <property type="match status" value="1"/>
</dbReference>
<name>A0A2Z6MBG1_TRISU</name>
<dbReference type="PROSITE" id="PS50929">
    <property type="entry name" value="ABC_TM1F"/>
    <property type="match status" value="1"/>
</dbReference>
<proteinExistence type="predicted"/>
<dbReference type="PANTHER" id="PTHR24223:SF108">
    <property type="entry name" value="ABC TRANSPORTER C FAMILY MEMBER 8"/>
    <property type="match status" value="1"/>
</dbReference>
<gene>
    <name evidence="9" type="ORF">TSUD_356490</name>
</gene>
<dbReference type="OrthoDB" id="6500128at2759"/>
<evidence type="ECO:0000256" key="3">
    <source>
        <dbReference type="ARBA" id="ARBA00022741"/>
    </source>
</evidence>
<dbReference type="EMBL" id="DF973353">
    <property type="protein sequence ID" value="GAU27413.1"/>
    <property type="molecule type" value="Genomic_DNA"/>
</dbReference>
<keyword evidence="4" id="KW-0067">ATP-binding</keyword>
<keyword evidence="1" id="KW-0813">Transport</keyword>
<dbReference type="SUPFAM" id="SSF90123">
    <property type="entry name" value="ABC transporter transmembrane region"/>
    <property type="match status" value="1"/>
</dbReference>
<dbReference type="GO" id="GO:0140359">
    <property type="term" value="F:ABC-type transporter activity"/>
    <property type="evidence" value="ECO:0007669"/>
    <property type="project" value="InterPro"/>
</dbReference>
<feature type="transmembrane region" description="Helical" evidence="7">
    <location>
        <begin position="64"/>
        <end position="89"/>
    </location>
</feature>
<dbReference type="Pfam" id="PF00664">
    <property type="entry name" value="ABC_membrane"/>
    <property type="match status" value="1"/>
</dbReference>
<evidence type="ECO:0000313" key="9">
    <source>
        <dbReference type="EMBL" id="GAU27413.1"/>
    </source>
</evidence>
<evidence type="ECO:0000256" key="2">
    <source>
        <dbReference type="ARBA" id="ARBA00022692"/>
    </source>
</evidence>
<accession>A0A2Z6MBG1</accession>
<sequence>MFVYLRSYLNAHLGLKASTAYFSSFTTAIFNSPMMFFDSTPVGRILTRASSDLSILDFDMPHSIHFALSVAIEVLVIICIMVSVTWQVLIVAVPAMVASIFIQALQSVTVVTAALFLIILPHGYVSPGFGEMSPEGNDQQATKSLGLFRLVFGNNLVECSFALSNNQH</sequence>
<dbReference type="InterPro" id="IPR036640">
    <property type="entry name" value="ABC1_TM_sf"/>
</dbReference>
<reference evidence="10" key="1">
    <citation type="journal article" date="2017" name="Front. Plant Sci.">
        <title>Climate Clever Clovers: New Paradigm to Reduce the Environmental Footprint of Ruminants by Breeding Low Methanogenic Forages Utilizing Haplotype Variation.</title>
        <authorList>
            <person name="Kaur P."/>
            <person name="Appels R."/>
            <person name="Bayer P.E."/>
            <person name="Keeble-Gagnere G."/>
            <person name="Wang J."/>
            <person name="Hirakawa H."/>
            <person name="Shirasawa K."/>
            <person name="Vercoe P."/>
            <person name="Stefanova K."/>
            <person name="Durmic Z."/>
            <person name="Nichols P."/>
            <person name="Revell C."/>
            <person name="Isobe S.N."/>
            <person name="Edwards D."/>
            <person name="Erskine W."/>
        </authorList>
    </citation>
    <scope>NUCLEOTIDE SEQUENCE [LARGE SCALE GENOMIC DNA]</scope>
    <source>
        <strain evidence="10">cv. Daliak</strain>
    </source>
</reference>
<dbReference type="PANTHER" id="PTHR24223">
    <property type="entry name" value="ATP-BINDING CASSETTE SUB-FAMILY C"/>
    <property type="match status" value="1"/>
</dbReference>